<protein>
    <recommendedName>
        <fullName evidence="3">DUF3800 domain-containing protein</fullName>
    </recommendedName>
</protein>
<dbReference type="OrthoDB" id="3199559at2"/>
<evidence type="ECO:0000313" key="2">
    <source>
        <dbReference type="Proteomes" id="UP000031339"/>
    </source>
</evidence>
<name>A0A0C1K526_STRCV</name>
<organism evidence="1 2">
    <name type="scientific">Streptococcus constellatus</name>
    <dbReference type="NCBI Taxonomy" id="76860"/>
    <lineage>
        <taxon>Bacteria</taxon>
        <taxon>Bacillati</taxon>
        <taxon>Bacillota</taxon>
        <taxon>Bacilli</taxon>
        <taxon>Lactobacillales</taxon>
        <taxon>Streptococcaceae</taxon>
        <taxon>Streptococcus</taxon>
        <taxon>Streptococcus anginosus group</taxon>
    </lineage>
</organism>
<evidence type="ECO:0008006" key="3">
    <source>
        <dbReference type="Google" id="ProtNLM"/>
    </source>
</evidence>
<dbReference type="Pfam" id="PF12686">
    <property type="entry name" value="DUF3800"/>
    <property type="match status" value="1"/>
</dbReference>
<sequence length="231" mass="27018">MNKQKIHLFIDDSGRLEKNSNYFVYAGHCFIGDSPKNKAKGRYKKLVHQIAEANNFEFELKASNLENMNHRSSLYRILQNEISFDVSMKVSNLKEYILADKKSRQRFKDYAIRRVVKKLFQHLITQNLIDPNQDIELHINIDQQGFATNGLYGLGDGVFEELHEGIYNFNYGKFYSPILNADFSVYTRSCVSENDYLIQAADILANRVWNSYVHNRLPLRTIPNHIHLWLP</sequence>
<gene>
    <name evidence="1" type="ORF">RN79_06825</name>
</gene>
<evidence type="ECO:0000313" key="1">
    <source>
        <dbReference type="EMBL" id="KIC77901.1"/>
    </source>
</evidence>
<accession>A0A0C1K526</accession>
<dbReference type="InterPro" id="IPR024524">
    <property type="entry name" value="DUF3800"/>
</dbReference>
<comment type="caution">
    <text evidence="1">The sequence shown here is derived from an EMBL/GenBank/DDBJ whole genome shotgun (WGS) entry which is preliminary data.</text>
</comment>
<proteinExistence type="predicted"/>
<reference evidence="1 2" key="1">
    <citation type="submission" date="2014-12" db="EMBL/GenBank/DDBJ databases">
        <title>Partial genome sequence of Streptococcus constellatus KCOM 1650 (= ChDC B144).</title>
        <authorList>
            <person name="Kook J.-K."/>
            <person name="Park S.-N."/>
            <person name="Lim Y.K."/>
            <person name="Jo E."/>
        </authorList>
    </citation>
    <scope>NUCLEOTIDE SEQUENCE [LARGE SCALE GENOMIC DNA]</scope>
    <source>
        <strain evidence="1 2">KCOM 1650</strain>
    </source>
</reference>
<dbReference type="EMBL" id="JWIY01000002">
    <property type="protein sequence ID" value="KIC77901.1"/>
    <property type="molecule type" value="Genomic_DNA"/>
</dbReference>
<dbReference type="Proteomes" id="UP000031339">
    <property type="component" value="Unassembled WGS sequence"/>
</dbReference>
<dbReference type="AlphaFoldDB" id="A0A0C1K526"/>
<dbReference type="RefSeq" id="WP_039677524.1">
    <property type="nucleotide sequence ID" value="NZ_JWIY01000002.1"/>
</dbReference>